<name>A0A8S1PGF4_9CILI</name>
<keyword evidence="2" id="KW-1185">Reference proteome</keyword>
<proteinExistence type="predicted"/>
<gene>
    <name evidence="1" type="ORF">PSON_ATCC_30995.1.T0770122</name>
</gene>
<protein>
    <submittedName>
        <fullName evidence="1">Uncharacterized protein</fullName>
    </submittedName>
</protein>
<dbReference type="AlphaFoldDB" id="A0A8S1PGF4"/>
<evidence type="ECO:0000313" key="1">
    <source>
        <dbReference type="EMBL" id="CAD8102176.1"/>
    </source>
</evidence>
<accession>A0A8S1PGF4</accession>
<dbReference type="EMBL" id="CAJJDN010000077">
    <property type="protein sequence ID" value="CAD8102176.1"/>
    <property type="molecule type" value="Genomic_DNA"/>
</dbReference>
<organism evidence="1 2">
    <name type="scientific">Paramecium sonneborni</name>
    <dbReference type="NCBI Taxonomy" id="65129"/>
    <lineage>
        <taxon>Eukaryota</taxon>
        <taxon>Sar</taxon>
        <taxon>Alveolata</taxon>
        <taxon>Ciliophora</taxon>
        <taxon>Intramacronucleata</taxon>
        <taxon>Oligohymenophorea</taxon>
        <taxon>Peniculida</taxon>
        <taxon>Parameciidae</taxon>
        <taxon>Paramecium</taxon>
    </lineage>
</organism>
<comment type="caution">
    <text evidence="1">The sequence shown here is derived from an EMBL/GenBank/DDBJ whole genome shotgun (WGS) entry which is preliminary data.</text>
</comment>
<dbReference type="Proteomes" id="UP000692954">
    <property type="component" value="Unassembled WGS sequence"/>
</dbReference>
<evidence type="ECO:0000313" key="2">
    <source>
        <dbReference type="Proteomes" id="UP000692954"/>
    </source>
</evidence>
<sequence>MGNEFCLSERQPKRTILNDDEREQVRRLYKKLISRHDEYVINLIIELTRIIF</sequence>
<dbReference type="OrthoDB" id="314203at2759"/>
<reference evidence="1" key="1">
    <citation type="submission" date="2021-01" db="EMBL/GenBank/DDBJ databases">
        <authorList>
            <consortium name="Genoscope - CEA"/>
            <person name="William W."/>
        </authorList>
    </citation>
    <scope>NUCLEOTIDE SEQUENCE</scope>
</reference>